<reference evidence="1" key="1">
    <citation type="journal article" date="2021" name="PeerJ">
        <title>Extensive microbial diversity within the chicken gut microbiome revealed by metagenomics and culture.</title>
        <authorList>
            <person name="Gilroy R."/>
            <person name="Ravi A."/>
            <person name="Getino M."/>
            <person name="Pursley I."/>
            <person name="Horton D.L."/>
            <person name="Alikhan N.F."/>
            <person name="Baker D."/>
            <person name="Gharbi K."/>
            <person name="Hall N."/>
            <person name="Watson M."/>
            <person name="Adriaenssens E.M."/>
            <person name="Foster-Nyarko E."/>
            <person name="Jarju S."/>
            <person name="Secka A."/>
            <person name="Antonio M."/>
            <person name="Oren A."/>
            <person name="Chaudhuri R.R."/>
            <person name="La Ragione R."/>
            <person name="Hildebrand F."/>
            <person name="Pallen M.J."/>
        </authorList>
    </citation>
    <scope>NUCLEOTIDE SEQUENCE</scope>
    <source>
        <strain evidence="1">CHK130-7132</strain>
    </source>
</reference>
<comment type="caution">
    <text evidence="1">The sequence shown here is derived from an EMBL/GenBank/DDBJ whole genome shotgun (WGS) entry which is preliminary data.</text>
</comment>
<reference evidence="1" key="2">
    <citation type="submission" date="2021-04" db="EMBL/GenBank/DDBJ databases">
        <authorList>
            <person name="Gilroy R."/>
        </authorList>
    </citation>
    <scope>NUCLEOTIDE SEQUENCE</scope>
    <source>
        <strain evidence="1">CHK130-7132</strain>
    </source>
</reference>
<proteinExistence type="predicted"/>
<accession>A0A9D2PY28</accession>
<evidence type="ECO:0000313" key="1">
    <source>
        <dbReference type="EMBL" id="HJC69453.1"/>
    </source>
</evidence>
<evidence type="ECO:0000313" key="2">
    <source>
        <dbReference type="Proteomes" id="UP000823854"/>
    </source>
</evidence>
<sequence length="383" mass="40293">MNIFCGCDPDALAELAERLHEKALRLRELIGLLRETAAAVTWVGPDADAHRRRTGTMAEAALVVAADLRAAALAARRHAWEQERASQVDPGAAVRAELPGGEFVRRLRRPSVLDDPGRWIGGPFQAEGPVAPFPHLPPVPEPSGGWGPLIGGPFMPTSAPFLQPRGLEPGGDELALDPEILAGAQEDRRSVLGAVPVAGTIQTTMDVHSGLGELHDGVDRALADAGLEQLQPLADASRLPHRLTEPVLGEDSRLGQVADIADRSWANVLQTGSEITGALGEGDWNGAAAAAERGLFRSAGTSAELLSTSALPAYAETGADLLGDGADALRPVSPEAADGLAELSGGLRGRGEDYEAFLDSFSDAESWYATRREHAPMPWDPQG</sequence>
<gene>
    <name evidence="1" type="ORF">H9932_07210</name>
</gene>
<name>A0A9D2PY28_9MICO</name>
<organism evidence="1 2">
    <name type="scientific">Candidatus Brachybacterium intestinipullorum</name>
    <dbReference type="NCBI Taxonomy" id="2838512"/>
    <lineage>
        <taxon>Bacteria</taxon>
        <taxon>Bacillati</taxon>
        <taxon>Actinomycetota</taxon>
        <taxon>Actinomycetes</taxon>
        <taxon>Micrococcales</taxon>
        <taxon>Dermabacteraceae</taxon>
        <taxon>Brachybacterium</taxon>
    </lineage>
</organism>
<protein>
    <submittedName>
        <fullName evidence="1">Uncharacterized protein</fullName>
    </submittedName>
</protein>
<dbReference type="AlphaFoldDB" id="A0A9D2PY28"/>
<dbReference type="Proteomes" id="UP000823854">
    <property type="component" value="Unassembled WGS sequence"/>
</dbReference>
<dbReference type="EMBL" id="DWWC01000136">
    <property type="protein sequence ID" value="HJC69453.1"/>
    <property type="molecule type" value="Genomic_DNA"/>
</dbReference>